<organism evidence="1 2">
    <name type="scientific">Aminobacter ciceronei</name>
    <dbReference type="NCBI Taxonomy" id="150723"/>
    <lineage>
        <taxon>Bacteria</taxon>
        <taxon>Pseudomonadati</taxon>
        <taxon>Pseudomonadota</taxon>
        <taxon>Alphaproteobacteria</taxon>
        <taxon>Hyphomicrobiales</taxon>
        <taxon>Phyllobacteriaceae</taxon>
        <taxon>Aminobacter</taxon>
    </lineage>
</organism>
<dbReference type="Proteomes" id="UP000587524">
    <property type="component" value="Unassembled WGS sequence"/>
</dbReference>
<reference evidence="1 2" key="1">
    <citation type="submission" date="2020-08" db="EMBL/GenBank/DDBJ databases">
        <title>Genomic Encyclopedia of Type Strains, Phase IV (KMG-IV): sequencing the most valuable type-strain genomes for metagenomic binning, comparative biology and taxonomic classification.</title>
        <authorList>
            <person name="Goeker M."/>
        </authorList>
    </citation>
    <scope>NUCLEOTIDE SEQUENCE [LARGE SCALE GENOMIC DNA]</scope>
    <source>
        <strain evidence="1 2">DSM 17455</strain>
    </source>
</reference>
<name>A0ABR6CFR8_9HYPH</name>
<comment type="caution">
    <text evidence="1">The sequence shown here is derived from an EMBL/GenBank/DDBJ whole genome shotgun (WGS) entry which is preliminary data.</text>
</comment>
<evidence type="ECO:0000313" key="1">
    <source>
        <dbReference type="EMBL" id="MBA9023894.1"/>
    </source>
</evidence>
<accession>A0ABR6CFR8</accession>
<gene>
    <name evidence="1" type="ORF">HNQ97_005926</name>
</gene>
<protein>
    <submittedName>
        <fullName evidence="1">Uncharacterized protein</fullName>
    </submittedName>
</protein>
<sequence>MKFLHVKSDGTSLYPTHGGMQIVESYETAAGRFYEENL</sequence>
<evidence type="ECO:0000313" key="2">
    <source>
        <dbReference type="Proteomes" id="UP000587524"/>
    </source>
</evidence>
<keyword evidence="2" id="KW-1185">Reference proteome</keyword>
<proteinExistence type="predicted"/>
<dbReference type="EMBL" id="JACJHZ010000042">
    <property type="protein sequence ID" value="MBA9023894.1"/>
    <property type="molecule type" value="Genomic_DNA"/>
</dbReference>